<sequence>MNNNKRARIGGAGGGEEEEEDRISDLPDAILEHILCFLGTKFAVRTSVLLKRWRKVWTCVPELNFTSESFSQETSFAPFVNEVLRRRNGGCNVRKVSLFRRRKFDVGLSDNVTAYTLSRGVEHLVLHCDVLLHSCGTNTLPSLLNFKDYPPYCDSLRTLELLGFLFYGQVGFIYVTTLNLRRCTVSNHCSGGRDGDPFAQFPNLINLSLEHCTFHGLKEALKISGGEMLNLSISGLTYGLSLPEGRKVGISAPKLQSLSYSCSEAADFCEINLPSLQHSHVHVPLRRAPSYPKSSETYLKFVEEHNNRSYRNLFFFLQGLCNSQYHSYRT</sequence>
<dbReference type="SUPFAM" id="SSF81383">
    <property type="entry name" value="F-box domain"/>
    <property type="match status" value="1"/>
</dbReference>
<dbReference type="OrthoDB" id="1848700at2759"/>
<dbReference type="InterPro" id="IPR036047">
    <property type="entry name" value="F-box-like_dom_sf"/>
</dbReference>
<feature type="domain" description="F-box" evidence="2">
    <location>
        <begin position="23"/>
        <end position="58"/>
    </location>
</feature>
<keyword evidence="4" id="KW-1185">Reference proteome</keyword>
<dbReference type="Pfam" id="PF00646">
    <property type="entry name" value="F-box"/>
    <property type="match status" value="1"/>
</dbReference>
<evidence type="ECO:0000259" key="2">
    <source>
        <dbReference type="Pfam" id="PF00646"/>
    </source>
</evidence>
<dbReference type="SUPFAM" id="SSF52058">
    <property type="entry name" value="L domain-like"/>
    <property type="match status" value="1"/>
</dbReference>
<evidence type="ECO:0000313" key="4">
    <source>
        <dbReference type="Proteomes" id="UP001141552"/>
    </source>
</evidence>
<dbReference type="Gene3D" id="3.80.10.10">
    <property type="entry name" value="Ribonuclease Inhibitor"/>
    <property type="match status" value="1"/>
</dbReference>
<comment type="caution">
    <text evidence="3">The sequence shown here is derived from an EMBL/GenBank/DDBJ whole genome shotgun (WGS) entry which is preliminary data.</text>
</comment>
<reference evidence="3" key="1">
    <citation type="submission" date="2022-02" db="EMBL/GenBank/DDBJ databases">
        <authorList>
            <person name="Henning P.M."/>
            <person name="McCubbin A.G."/>
            <person name="Shore J.S."/>
        </authorList>
    </citation>
    <scope>NUCLEOTIDE SEQUENCE</scope>
    <source>
        <strain evidence="3">F60SS</strain>
        <tissue evidence="3">Leaves</tissue>
    </source>
</reference>
<dbReference type="InterPro" id="IPR001810">
    <property type="entry name" value="F-box_dom"/>
</dbReference>
<name>A0A9Q0FAG4_9ROSI</name>
<reference evidence="3" key="2">
    <citation type="journal article" date="2023" name="Plants (Basel)">
        <title>Annotation of the Turnera subulata (Passifloraceae) Draft Genome Reveals the S-Locus Evolved after the Divergence of Turneroideae from Passifloroideae in a Stepwise Manner.</title>
        <authorList>
            <person name="Henning P.M."/>
            <person name="Roalson E.H."/>
            <person name="Mir W."/>
            <person name="McCubbin A.G."/>
            <person name="Shore J.S."/>
        </authorList>
    </citation>
    <scope>NUCLEOTIDE SEQUENCE</scope>
    <source>
        <strain evidence="3">F60SS</strain>
    </source>
</reference>
<dbReference type="AlphaFoldDB" id="A0A9Q0FAG4"/>
<gene>
    <name evidence="3" type="ORF">Tsubulata_034779</name>
</gene>
<accession>A0A9Q0FAG4</accession>
<evidence type="ECO:0000256" key="1">
    <source>
        <dbReference type="SAM" id="MobiDB-lite"/>
    </source>
</evidence>
<proteinExistence type="predicted"/>
<dbReference type="EMBL" id="JAKUCV010006579">
    <property type="protein sequence ID" value="KAJ4826791.1"/>
    <property type="molecule type" value="Genomic_DNA"/>
</dbReference>
<dbReference type="InterPro" id="IPR053781">
    <property type="entry name" value="F-box_AtFBL13-like"/>
</dbReference>
<dbReference type="CDD" id="cd22160">
    <property type="entry name" value="F-box_AtFBL13-like"/>
    <property type="match status" value="1"/>
</dbReference>
<dbReference type="PANTHER" id="PTHR34223:SF51">
    <property type="entry name" value="OS06G0556300 PROTEIN"/>
    <property type="match status" value="1"/>
</dbReference>
<evidence type="ECO:0000313" key="3">
    <source>
        <dbReference type="EMBL" id="KAJ4826791.1"/>
    </source>
</evidence>
<organism evidence="3 4">
    <name type="scientific">Turnera subulata</name>
    <dbReference type="NCBI Taxonomy" id="218843"/>
    <lineage>
        <taxon>Eukaryota</taxon>
        <taxon>Viridiplantae</taxon>
        <taxon>Streptophyta</taxon>
        <taxon>Embryophyta</taxon>
        <taxon>Tracheophyta</taxon>
        <taxon>Spermatophyta</taxon>
        <taxon>Magnoliopsida</taxon>
        <taxon>eudicotyledons</taxon>
        <taxon>Gunneridae</taxon>
        <taxon>Pentapetalae</taxon>
        <taxon>rosids</taxon>
        <taxon>fabids</taxon>
        <taxon>Malpighiales</taxon>
        <taxon>Passifloraceae</taxon>
        <taxon>Turnera</taxon>
    </lineage>
</organism>
<dbReference type="Proteomes" id="UP001141552">
    <property type="component" value="Unassembled WGS sequence"/>
</dbReference>
<dbReference type="InterPro" id="IPR053197">
    <property type="entry name" value="F-box_SCFL_complex_component"/>
</dbReference>
<dbReference type="InterPro" id="IPR032675">
    <property type="entry name" value="LRR_dom_sf"/>
</dbReference>
<protein>
    <recommendedName>
        <fullName evidence="2">F-box domain-containing protein</fullName>
    </recommendedName>
</protein>
<dbReference type="PANTHER" id="PTHR34223">
    <property type="entry name" value="OS11G0201299 PROTEIN"/>
    <property type="match status" value="1"/>
</dbReference>
<feature type="region of interest" description="Disordered" evidence="1">
    <location>
        <begin position="1"/>
        <end position="20"/>
    </location>
</feature>